<name>A0AAV5EAC5_ELECO</name>
<dbReference type="InterPro" id="IPR026960">
    <property type="entry name" value="RVT-Znf"/>
</dbReference>
<accession>A0AAV5EAC5</accession>
<organism evidence="2 3">
    <name type="scientific">Eleusine coracana subsp. coracana</name>
    <dbReference type="NCBI Taxonomy" id="191504"/>
    <lineage>
        <taxon>Eukaryota</taxon>
        <taxon>Viridiplantae</taxon>
        <taxon>Streptophyta</taxon>
        <taxon>Embryophyta</taxon>
        <taxon>Tracheophyta</taxon>
        <taxon>Spermatophyta</taxon>
        <taxon>Magnoliopsida</taxon>
        <taxon>Liliopsida</taxon>
        <taxon>Poales</taxon>
        <taxon>Poaceae</taxon>
        <taxon>PACMAD clade</taxon>
        <taxon>Chloridoideae</taxon>
        <taxon>Cynodonteae</taxon>
        <taxon>Eleusininae</taxon>
        <taxon>Eleusine</taxon>
    </lineage>
</organism>
<dbReference type="PANTHER" id="PTHR33116">
    <property type="entry name" value="REVERSE TRANSCRIPTASE ZINC-BINDING DOMAIN-CONTAINING PROTEIN-RELATED-RELATED"/>
    <property type="match status" value="1"/>
</dbReference>
<evidence type="ECO:0000313" key="3">
    <source>
        <dbReference type="Proteomes" id="UP001054889"/>
    </source>
</evidence>
<keyword evidence="3" id="KW-1185">Reference proteome</keyword>
<evidence type="ECO:0000259" key="1">
    <source>
        <dbReference type="Pfam" id="PF13966"/>
    </source>
</evidence>
<reference evidence="2" key="1">
    <citation type="journal article" date="2018" name="DNA Res.">
        <title>Multiple hybrid de novo genome assembly of finger millet, an orphan allotetraploid crop.</title>
        <authorList>
            <person name="Hatakeyama M."/>
            <person name="Aluri S."/>
            <person name="Balachadran M.T."/>
            <person name="Sivarajan S.R."/>
            <person name="Patrignani A."/>
            <person name="Gruter S."/>
            <person name="Poveda L."/>
            <person name="Shimizu-Inatsugi R."/>
            <person name="Baeten J."/>
            <person name="Francoijs K.J."/>
            <person name="Nataraja K.N."/>
            <person name="Reddy Y.A.N."/>
            <person name="Phadnis S."/>
            <person name="Ravikumar R.L."/>
            <person name="Schlapbach R."/>
            <person name="Sreeman S.M."/>
            <person name="Shimizu K.K."/>
        </authorList>
    </citation>
    <scope>NUCLEOTIDE SEQUENCE</scope>
</reference>
<evidence type="ECO:0000313" key="2">
    <source>
        <dbReference type="EMBL" id="GJN19210.1"/>
    </source>
</evidence>
<feature type="domain" description="Reverse transcriptase zinc-binding" evidence="1">
    <location>
        <begin position="155"/>
        <end position="236"/>
    </location>
</feature>
<gene>
    <name evidence="2" type="primary">gb06458</name>
    <name evidence="2" type="ORF">PR202_gb06458</name>
</gene>
<dbReference type="PANTHER" id="PTHR33116:SF78">
    <property type="entry name" value="OS12G0587133 PROTEIN"/>
    <property type="match status" value="1"/>
</dbReference>
<proteinExistence type="predicted"/>
<reference evidence="2" key="2">
    <citation type="submission" date="2021-12" db="EMBL/GenBank/DDBJ databases">
        <title>Resequencing data analysis of finger millet.</title>
        <authorList>
            <person name="Hatakeyama M."/>
            <person name="Aluri S."/>
            <person name="Balachadran M.T."/>
            <person name="Sivarajan S.R."/>
            <person name="Poveda L."/>
            <person name="Shimizu-Inatsugi R."/>
            <person name="Schlapbach R."/>
            <person name="Sreeman S.M."/>
            <person name="Shimizu K.K."/>
        </authorList>
    </citation>
    <scope>NUCLEOTIDE SEQUENCE</scope>
</reference>
<protein>
    <recommendedName>
        <fullName evidence="1">Reverse transcriptase zinc-binding domain-containing protein</fullName>
    </recommendedName>
</protein>
<dbReference type="Proteomes" id="UP001054889">
    <property type="component" value="Unassembled WGS sequence"/>
</dbReference>
<dbReference type="Pfam" id="PF13966">
    <property type="entry name" value="zf-RVT"/>
    <property type="match status" value="1"/>
</dbReference>
<comment type="caution">
    <text evidence="2">The sequence shown here is derived from an EMBL/GenBank/DDBJ whole genome shotgun (WGS) entry which is preliminary data.</text>
</comment>
<sequence length="276" mass="31316">MMALELPPGVVAAMTARRRAYIWAGDEKTNDAACMVAWDKVTTQKHCGGLGVRNIRMQNQCLLLKLLHRLHTATNSSWASWAREHADIPMMSGALEGEHWTMLRELLPMYQNLTVVNIATEDLTKLEVALSQIVLTTDPDTRHGPLIGANNELKTTSIYKLLVTNTPCPYADFVWRNSTPPKVQFFIWLLSQDRIKSRANLHTKKIVEDTTCELCGQRAEDSDHLIFRCATARALWAGLGIDTQNAHVDRLWELQRPSTIPTQHFESFIHLCCWQV</sequence>
<dbReference type="AlphaFoldDB" id="A0AAV5EAC5"/>
<dbReference type="EMBL" id="BQKI01000074">
    <property type="protein sequence ID" value="GJN19210.1"/>
    <property type="molecule type" value="Genomic_DNA"/>
</dbReference>